<dbReference type="HOGENOM" id="CLU_445612_0_0_1"/>
<proteinExistence type="predicted"/>
<reference evidence="2 3" key="1">
    <citation type="journal article" date="2012" name="PLoS Pathog.">
        <title>Diverse lifestyles and strategies of plant pathogenesis encoded in the genomes of eighteen Dothideomycetes fungi.</title>
        <authorList>
            <person name="Ohm R.A."/>
            <person name="Feau N."/>
            <person name="Henrissat B."/>
            <person name="Schoch C.L."/>
            <person name="Horwitz B.A."/>
            <person name="Barry K.W."/>
            <person name="Condon B.J."/>
            <person name="Copeland A.C."/>
            <person name="Dhillon B."/>
            <person name="Glaser F."/>
            <person name="Hesse C.N."/>
            <person name="Kosti I."/>
            <person name="LaButti K."/>
            <person name="Lindquist E.A."/>
            <person name="Lucas S."/>
            <person name="Salamov A.A."/>
            <person name="Bradshaw R.E."/>
            <person name="Ciuffetti L."/>
            <person name="Hamelin R.C."/>
            <person name="Kema G.H.J."/>
            <person name="Lawrence C."/>
            <person name="Scott J.A."/>
            <person name="Spatafora J.W."/>
            <person name="Turgeon B.G."/>
            <person name="de Wit P.J.G.M."/>
            <person name="Zhong S."/>
            <person name="Goodwin S.B."/>
            <person name="Grigoriev I.V."/>
        </authorList>
    </citation>
    <scope>NUCLEOTIDE SEQUENCE [LARGE SCALE GENOMIC DNA]</scope>
    <source>
        <strain evidence="3">28A</strain>
    </source>
</reference>
<gene>
    <name evidence="2" type="ORF">SETTUDRAFT_20954</name>
</gene>
<protein>
    <submittedName>
        <fullName evidence="2">Uncharacterized protein</fullName>
    </submittedName>
</protein>
<dbReference type="Proteomes" id="UP000016935">
    <property type="component" value="Unassembled WGS sequence"/>
</dbReference>
<feature type="compositionally biased region" description="Polar residues" evidence="1">
    <location>
        <begin position="119"/>
        <end position="135"/>
    </location>
</feature>
<name>R0JWY9_EXST2</name>
<feature type="region of interest" description="Disordered" evidence="1">
    <location>
        <begin position="568"/>
        <end position="613"/>
    </location>
</feature>
<dbReference type="EMBL" id="KB908703">
    <property type="protein sequence ID" value="EOA85458.1"/>
    <property type="molecule type" value="Genomic_DNA"/>
</dbReference>
<dbReference type="OrthoDB" id="3792834at2759"/>
<dbReference type="RefSeq" id="XP_008026950.1">
    <property type="nucleotide sequence ID" value="XM_008028759.1"/>
</dbReference>
<evidence type="ECO:0000313" key="2">
    <source>
        <dbReference type="EMBL" id="EOA85458.1"/>
    </source>
</evidence>
<feature type="region of interest" description="Disordered" evidence="1">
    <location>
        <begin position="94"/>
        <end position="140"/>
    </location>
</feature>
<accession>R0JWY9</accession>
<dbReference type="AlphaFoldDB" id="R0JWY9"/>
<organism evidence="2 3">
    <name type="scientific">Exserohilum turcicum (strain 28A)</name>
    <name type="common">Northern leaf blight fungus</name>
    <name type="synonym">Setosphaeria turcica</name>
    <dbReference type="NCBI Taxonomy" id="671987"/>
    <lineage>
        <taxon>Eukaryota</taxon>
        <taxon>Fungi</taxon>
        <taxon>Dikarya</taxon>
        <taxon>Ascomycota</taxon>
        <taxon>Pezizomycotina</taxon>
        <taxon>Dothideomycetes</taxon>
        <taxon>Pleosporomycetidae</taxon>
        <taxon>Pleosporales</taxon>
        <taxon>Pleosporineae</taxon>
        <taxon>Pleosporaceae</taxon>
        <taxon>Exserohilum</taxon>
    </lineage>
</organism>
<sequence length="613" mass="67960">MHHTSQMPPLSNIDPDLYEPDNINHFLDLFTIPSIYPCSTTTNSHGLTQLSPFHLLTCGHMVVVSAADRRCAPNCYHAGSAAPVHATSKMPEPAGYKHTDTERTSTSWTASKDLVGNRLSPSLTPTSGAAESTSHLPPLRLKLKLNNYNNKRASTTPQPGAPSSQDVDYEADIPEYAAAAPLPVTTRTGRTVHRRRHVDEVQGSDYEDMMGMGSDGLGDEERTLAQDHNRSFTTHARTSHQLKTRWSFLSPAAKNTNNHQARSCTPATDPLGFSPTTDMYAILNALKSTCRIHVDLPSLGDAAAPDSIRRYSATTLTHLYLTCYQQQLWDLCDVVTDTWIRAFHARRHAASQMQKGSVAAWRRNRALERLRRSALAAQRRGEAVPAEYDVHAPVYALDVSDPELEASVTDTNVGLLNTLYAHTRAPCGARLMWADALALGGDRTDEVLERAEKRGEKLNRDLVFDTMQSTLRLVRRKRTLKIEEAAEGAWCARYHEHGRWGMQCYRERASKQETGGEGEDMMDVEMEEGRAAGKSVRFGDEDGPSESSSIAISKHKCYPFAGSTPSRATLADYMDQDQDQDRGQDREEQEVCLSARAKGVREAHGSKKGWTQV</sequence>
<evidence type="ECO:0000256" key="1">
    <source>
        <dbReference type="SAM" id="MobiDB-lite"/>
    </source>
</evidence>
<reference evidence="2 3" key="2">
    <citation type="journal article" date="2013" name="PLoS Genet.">
        <title>Comparative genome structure, secondary metabolite, and effector coding capacity across Cochliobolus pathogens.</title>
        <authorList>
            <person name="Condon B.J."/>
            <person name="Leng Y."/>
            <person name="Wu D."/>
            <person name="Bushley K.E."/>
            <person name="Ohm R.A."/>
            <person name="Otillar R."/>
            <person name="Martin J."/>
            <person name="Schackwitz W."/>
            <person name="Grimwood J."/>
            <person name="MohdZainudin N."/>
            <person name="Xue C."/>
            <person name="Wang R."/>
            <person name="Manning V.A."/>
            <person name="Dhillon B."/>
            <person name="Tu Z.J."/>
            <person name="Steffenson B.J."/>
            <person name="Salamov A."/>
            <person name="Sun H."/>
            <person name="Lowry S."/>
            <person name="LaButti K."/>
            <person name="Han J."/>
            <person name="Copeland A."/>
            <person name="Lindquist E."/>
            <person name="Barry K."/>
            <person name="Schmutz J."/>
            <person name="Baker S.E."/>
            <person name="Ciuffetti L.M."/>
            <person name="Grigoriev I.V."/>
            <person name="Zhong S."/>
            <person name="Turgeon B.G."/>
        </authorList>
    </citation>
    <scope>NUCLEOTIDE SEQUENCE [LARGE SCALE GENOMIC DNA]</scope>
    <source>
        <strain evidence="3">28A</strain>
    </source>
</reference>
<evidence type="ECO:0000313" key="3">
    <source>
        <dbReference type="Proteomes" id="UP000016935"/>
    </source>
</evidence>
<keyword evidence="3" id="KW-1185">Reference proteome</keyword>
<dbReference type="GeneID" id="19402377"/>